<keyword evidence="4 7" id="KW-0812">Transmembrane</keyword>
<keyword evidence="7" id="KW-0997">Cell inner membrane</keyword>
<reference evidence="10 11" key="1">
    <citation type="submission" date="2020-06" db="EMBL/GenBank/DDBJ databases">
        <authorList>
            <person name="Grouzdev D.S."/>
        </authorList>
    </citation>
    <scope>NUCLEOTIDE SEQUENCE [LARGE SCALE GENOMIC DNA]</scope>
    <source>
        <strain evidence="10 11">HO-A22</strain>
    </source>
</reference>
<evidence type="ECO:0000256" key="4">
    <source>
        <dbReference type="ARBA" id="ARBA00022692"/>
    </source>
</evidence>
<protein>
    <recommendedName>
        <fullName evidence="7">Protein MgtC</fullName>
    </recommendedName>
</protein>
<dbReference type="AlphaFoldDB" id="A0A7Y6QBU7"/>
<feature type="transmembrane region" description="Helical" evidence="7">
    <location>
        <begin position="14"/>
        <end position="34"/>
    </location>
</feature>
<keyword evidence="5 7" id="KW-1133">Transmembrane helix</keyword>
<dbReference type="EMBL" id="JABWDU010000010">
    <property type="protein sequence ID" value="NVD42774.1"/>
    <property type="molecule type" value="Genomic_DNA"/>
</dbReference>
<keyword evidence="3" id="KW-1003">Cell membrane</keyword>
<feature type="transmembrane region" description="Helical" evidence="7">
    <location>
        <begin position="84"/>
        <end position="102"/>
    </location>
</feature>
<comment type="subcellular location">
    <subcellularLocation>
        <location evidence="7">Cell inner membrane</location>
        <topology evidence="7">Multi-pass membrane protein</topology>
    </subcellularLocation>
    <subcellularLocation>
        <location evidence="1">Cell membrane</location>
        <topology evidence="1">Multi-pass membrane protein</topology>
    </subcellularLocation>
</comment>
<feature type="transmembrane region" description="Helical" evidence="7">
    <location>
        <begin position="46"/>
        <end position="64"/>
    </location>
</feature>
<evidence type="ECO:0000313" key="10">
    <source>
        <dbReference type="EMBL" id="NVD42774.1"/>
    </source>
</evidence>
<gene>
    <name evidence="10" type="ORF">HT585_28265</name>
</gene>
<evidence type="ECO:0000256" key="1">
    <source>
        <dbReference type="ARBA" id="ARBA00004651"/>
    </source>
</evidence>
<evidence type="ECO:0000256" key="2">
    <source>
        <dbReference type="ARBA" id="ARBA00009298"/>
    </source>
</evidence>
<feature type="region of interest" description="Disordered" evidence="8">
    <location>
        <begin position="162"/>
        <end position="182"/>
    </location>
</feature>
<dbReference type="InterPro" id="IPR049177">
    <property type="entry name" value="MgtC_SapB_SrpB_YhiD_N"/>
</dbReference>
<dbReference type="GO" id="GO:0005886">
    <property type="term" value="C:plasma membrane"/>
    <property type="evidence" value="ECO:0007669"/>
    <property type="project" value="UniProtKB-SubCell"/>
</dbReference>
<dbReference type="InterPro" id="IPR003416">
    <property type="entry name" value="MgtC/SapB/SrpB/YhiD_fam"/>
</dbReference>
<accession>A0A7Y6QBU7</accession>
<dbReference type="Pfam" id="PF02308">
    <property type="entry name" value="MgtC"/>
    <property type="match status" value="1"/>
</dbReference>
<evidence type="ECO:0000256" key="3">
    <source>
        <dbReference type="ARBA" id="ARBA00022475"/>
    </source>
</evidence>
<evidence type="ECO:0000256" key="6">
    <source>
        <dbReference type="ARBA" id="ARBA00023136"/>
    </source>
</evidence>
<evidence type="ECO:0000256" key="8">
    <source>
        <dbReference type="SAM" id="MobiDB-lite"/>
    </source>
</evidence>
<proteinExistence type="inferred from homology"/>
<dbReference type="PANTHER" id="PTHR33778">
    <property type="entry name" value="PROTEIN MGTC"/>
    <property type="match status" value="1"/>
</dbReference>
<organism evidence="10 11">
    <name type="scientific">Ensifer oleiphilus</name>
    <dbReference type="NCBI Taxonomy" id="2742698"/>
    <lineage>
        <taxon>Bacteria</taxon>
        <taxon>Pseudomonadati</taxon>
        <taxon>Pseudomonadota</taxon>
        <taxon>Alphaproteobacteria</taxon>
        <taxon>Hyphomicrobiales</taxon>
        <taxon>Rhizobiaceae</taxon>
        <taxon>Sinorhizobium/Ensifer group</taxon>
        <taxon>Ensifer</taxon>
    </lineage>
</organism>
<keyword evidence="11" id="KW-1185">Reference proteome</keyword>
<evidence type="ECO:0000256" key="7">
    <source>
        <dbReference type="RuleBase" id="RU365041"/>
    </source>
</evidence>
<feature type="transmembrane region" description="Helical" evidence="7">
    <location>
        <begin position="132"/>
        <end position="153"/>
    </location>
</feature>
<dbReference type="PANTHER" id="PTHR33778:SF1">
    <property type="entry name" value="MAGNESIUM TRANSPORTER YHID-RELATED"/>
    <property type="match status" value="1"/>
</dbReference>
<dbReference type="RefSeq" id="WP_176356114.1">
    <property type="nucleotide sequence ID" value="NZ_JABWDU010000010.1"/>
</dbReference>
<comment type="caution">
    <text evidence="10">The sequence shown here is derived from an EMBL/GenBank/DDBJ whole genome shotgun (WGS) entry which is preliminary data.</text>
</comment>
<dbReference type="Proteomes" id="UP000520198">
    <property type="component" value="Unassembled WGS sequence"/>
</dbReference>
<feature type="domain" description="MgtC/SapB/SrpB/YhiD N-terminal" evidence="9">
    <location>
        <begin position="23"/>
        <end position="151"/>
    </location>
</feature>
<evidence type="ECO:0000313" key="11">
    <source>
        <dbReference type="Proteomes" id="UP000520198"/>
    </source>
</evidence>
<evidence type="ECO:0000259" key="9">
    <source>
        <dbReference type="Pfam" id="PF02308"/>
    </source>
</evidence>
<name>A0A7Y6QBU7_9HYPH</name>
<dbReference type="PRINTS" id="PR01837">
    <property type="entry name" value="MGTCSAPBPROT"/>
</dbReference>
<sequence>MDQIIADMFPPSHIPYQVIFARMLAALMMGALIGFEREAKSRPAGLKTHMLVSLAACTFSIISLESVYMKAFFDQRVQIDPLRVVEAVTAGVAFLAAGTIVLSRGRVQGLTTGSSLWLAGAIGLSLGFGHWIIAIFAAGSAFFVLTVVGWFAAASKGEARTDAGSEAAKPGGEAATSPNVAR</sequence>
<comment type="similarity">
    <text evidence="2 7">Belongs to the MgtC/SapB family.</text>
</comment>
<keyword evidence="6 7" id="KW-0472">Membrane</keyword>
<evidence type="ECO:0000256" key="5">
    <source>
        <dbReference type="ARBA" id="ARBA00022989"/>
    </source>
</evidence>